<accession>A0A812SB99</accession>
<proteinExistence type="predicted"/>
<evidence type="ECO:0000313" key="3">
    <source>
        <dbReference type="Proteomes" id="UP000604046"/>
    </source>
</evidence>
<name>A0A812SB99_9DINO</name>
<feature type="region of interest" description="Disordered" evidence="1">
    <location>
        <begin position="206"/>
        <end position="265"/>
    </location>
</feature>
<dbReference type="OrthoDB" id="430251at2759"/>
<feature type="region of interest" description="Disordered" evidence="1">
    <location>
        <begin position="741"/>
        <end position="767"/>
    </location>
</feature>
<protein>
    <submittedName>
        <fullName evidence="2">Acot8 protein</fullName>
    </submittedName>
</protein>
<gene>
    <name evidence="2" type="primary">Acot8</name>
    <name evidence="2" type="ORF">SNAT2548_LOCUS26486</name>
</gene>
<reference evidence="2" key="1">
    <citation type="submission" date="2021-02" db="EMBL/GenBank/DDBJ databases">
        <authorList>
            <person name="Dougan E. K."/>
            <person name="Rhodes N."/>
            <person name="Thang M."/>
            <person name="Chan C."/>
        </authorList>
    </citation>
    <scope>NUCLEOTIDE SEQUENCE</scope>
</reference>
<feature type="compositionally biased region" description="Basic and acidic residues" evidence="1">
    <location>
        <begin position="232"/>
        <end position="249"/>
    </location>
</feature>
<sequence>MPSIVESRRIYSEIRKKRLQLDEAYELGRDAAPVPDPINLSSLRCIARLVLEATKETKQVKHFLQVMGVDVESAHDDHIVEICSPRNAVYAIRVREALLRLAELRRVLQDRIRQRGVDPKEDKKRKALLNELKNLRKALSTTHLSRQMHDVEECLGNLKTLLETFEFSDEVQQYTQKAAGAIAALQNIHISRPILKAMAKTYARNQMAGSQADPKAAHSRPWKSTVWKTGRGKQEQQPHKSARDARESQAELTSKAAPADDGELQFHMPETDLVASEVDDIIGSLENEVTEGTQDAKPSREASKRRRRSSTKKEHAKEKATDGTGKPQPKPSTKEDQGDKNAGKNQPQPASARQRSSKVPRERSERTSLPAALPSRSTSSRKYSGAQDRRARSGSAGRTRRRSVPVAENAIDATLTADQREPSANCSSPPVEEPPQGREATPTQSKAEMAETGGKEVVSTSPDEDIIPALGAAASATAQQAEPHIGSRHFVTPSEAASAEADASGRQSASRPSTSVWSPTEVGTPAIEAEAPMQSPITEDGRRKRQKRISSVALANGKEIEPLSSRSSGWLSERAEESPSLICRNATDAANTERNQQEKVVAKRPSTQPGQPTARARWAPLTRLSAAKQNAEAQGLVVNAGGSSSRWPSLRAALMVKQQLRQVPSTAPARVVPMEQQTTAKKEKNDALNQQELTKGPLNQIKFRLPAGWSRRPVPRAPARFVWRLDSGTHDDSFVGDWTALPSPGQGMPKLAGKDEEDAGGSSDSGEDALTVVDVVRSLCKQDEEEWSEEELTLRELFTMTPTIEQEEVHVNEGGKSDPTSAWDAFAQEQSTISYLSRSADSESESEDEEEFLRQLLQSSRFCCWLHPLCRGHCDIPRVSTAGLPQIWSATSSSPRDLHRHQGQVSIESVLTYRFHRGFRNQLVPGELEDQYREEMCKDPQIPCFCRRCVWHNNPVLKLA</sequence>
<feature type="compositionally biased region" description="Polar residues" evidence="1">
    <location>
        <begin position="343"/>
        <end position="354"/>
    </location>
</feature>
<evidence type="ECO:0000256" key="1">
    <source>
        <dbReference type="SAM" id="MobiDB-lite"/>
    </source>
</evidence>
<feature type="compositionally biased region" description="Low complexity" evidence="1">
    <location>
        <begin position="469"/>
        <end position="481"/>
    </location>
</feature>
<feature type="compositionally biased region" description="Basic and acidic residues" evidence="1">
    <location>
        <begin position="311"/>
        <end position="321"/>
    </location>
</feature>
<dbReference type="AlphaFoldDB" id="A0A812SB99"/>
<dbReference type="Proteomes" id="UP000604046">
    <property type="component" value="Unassembled WGS sequence"/>
</dbReference>
<feature type="region of interest" description="Disordered" evidence="1">
    <location>
        <begin position="286"/>
        <end position="617"/>
    </location>
</feature>
<evidence type="ECO:0000313" key="2">
    <source>
        <dbReference type="EMBL" id="CAE7471640.1"/>
    </source>
</evidence>
<feature type="compositionally biased region" description="Polar residues" evidence="1">
    <location>
        <begin position="505"/>
        <end position="518"/>
    </location>
</feature>
<dbReference type="EMBL" id="CAJNDS010002433">
    <property type="protein sequence ID" value="CAE7471640.1"/>
    <property type="molecule type" value="Genomic_DNA"/>
</dbReference>
<organism evidence="2 3">
    <name type="scientific">Symbiodinium natans</name>
    <dbReference type="NCBI Taxonomy" id="878477"/>
    <lineage>
        <taxon>Eukaryota</taxon>
        <taxon>Sar</taxon>
        <taxon>Alveolata</taxon>
        <taxon>Dinophyceae</taxon>
        <taxon>Suessiales</taxon>
        <taxon>Symbiodiniaceae</taxon>
        <taxon>Symbiodinium</taxon>
    </lineage>
</organism>
<feature type="compositionally biased region" description="Low complexity" evidence="1">
    <location>
        <begin position="494"/>
        <end position="504"/>
    </location>
</feature>
<comment type="caution">
    <text evidence="2">The sequence shown here is derived from an EMBL/GenBank/DDBJ whole genome shotgun (WGS) entry which is preliminary data.</text>
</comment>
<keyword evidence="3" id="KW-1185">Reference proteome</keyword>
<feature type="compositionally biased region" description="Basic and acidic residues" evidence="1">
    <location>
        <begin position="332"/>
        <end position="342"/>
    </location>
</feature>